<keyword evidence="2" id="KW-1185">Reference proteome</keyword>
<accession>A0A5B7KD73</accession>
<dbReference type="Proteomes" id="UP000324222">
    <property type="component" value="Unassembled WGS sequence"/>
</dbReference>
<dbReference type="EMBL" id="VSRR010141825">
    <property type="protein sequence ID" value="MPD04597.1"/>
    <property type="molecule type" value="Genomic_DNA"/>
</dbReference>
<sequence>MHYISCGLEERVPDVLLSKLTAWETGCGHLHLGLPHLEGANTDFDPSLIAEGVKRLWEFVRLR</sequence>
<dbReference type="AlphaFoldDB" id="A0A5B7KD73"/>
<evidence type="ECO:0000313" key="1">
    <source>
        <dbReference type="EMBL" id="MPD04597.1"/>
    </source>
</evidence>
<reference evidence="1 2" key="1">
    <citation type="submission" date="2019-05" db="EMBL/GenBank/DDBJ databases">
        <title>Another draft genome of Portunus trituberculatus and its Hox gene families provides insights of decapod evolution.</title>
        <authorList>
            <person name="Jeong J.-H."/>
            <person name="Song I."/>
            <person name="Kim S."/>
            <person name="Choi T."/>
            <person name="Kim D."/>
            <person name="Ryu S."/>
            <person name="Kim W."/>
        </authorList>
    </citation>
    <scope>NUCLEOTIDE SEQUENCE [LARGE SCALE GENOMIC DNA]</scope>
    <source>
        <tissue evidence="1">Muscle</tissue>
    </source>
</reference>
<proteinExistence type="predicted"/>
<gene>
    <name evidence="1" type="ORF">E2C01_100293</name>
</gene>
<organism evidence="1 2">
    <name type="scientific">Portunus trituberculatus</name>
    <name type="common">Swimming crab</name>
    <name type="synonym">Neptunus trituberculatus</name>
    <dbReference type="NCBI Taxonomy" id="210409"/>
    <lineage>
        <taxon>Eukaryota</taxon>
        <taxon>Metazoa</taxon>
        <taxon>Ecdysozoa</taxon>
        <taxon>Arthropoda</taxon>
        <taxon>Crustacea</taxon>
        <taxon>Multicrustacea</taxon>
        <taxon>Malacostraca</taxon>
        <taxon>Eumalacostraca</taxon>
        <taxon>Eucarida</taxon>
        <taxon>Decapoda</taxon>
        <taxon>Pleocyemata</taxon>
        <taxon>Brachyura</taxon>
        <taxon>Eubrachyura</taxon>
        <taxon>Portunoidea</taxon>
        <taxon>Portunidae</taxon>
        <taxon>Portuninae</taxon>
        <taxon>Portunus</taxon>
    </lineage>
</organism>
<evidence type="ECO:0000313" key="2">
    <source>
        <dbReference type="Proteomes" id="UP000324222"/>
    </source>
</evidence>
<comment type="caution">
    <text evidence="1">The sequence shown here is derived from an EMBL/GenBank/DDBJ whole genome shotgun (WGS) entry which is preliminary data.</text>
</comment>
<protein>
    <submittedName>
        <fullName evidence="1">Uncharacterized protein</fullName>
    </submittedName>
</protein>
<name>A0A5B7KD73_PORTR</name>